<sequence length="64" mass="7149">MPRYATSLPMAWRLRGLNATVPDQLASMVWRLWGLNPTIPDQQAPWSLAKGEIASACRQDNVTP</sequence>
<name>A0A2S1Q6C7_SALSP</name>
<accession>A0A2S1Q6C7</accession>
<proteinExistence type="predicted"/>
<organism evidence="1">
    <name type="scientific">Salmonella sp</name>
    <dbReference type="NCBI Taxonomy" id="599"/>
    <lineage>
        <taxon>Bacteria</taxon>
        <taxon>Pseudomonadati</taxon>
        <taxon>Pseudomonadota</taxon>
        <taxon>Gammaproteobacteria</taxon>
        <taxon>Enterobacterales</taxon>
        <taxon>Enterobacteriaceae</taxon>
        <taxon>Salmonella</taxon>
    </lineage>
</organism>
<protein>
    <submittedName>
        <fullName evidence="1">Uncharacterized protein</fullName>
    </submittedName>
</protein>
<geneLocation type="plasmid" evidence="1">
    <name>pSa4-CIP</name>
</geneLocation>
<evidence type="ECO:0000313" key="1">
    <source>
        <dbReference type="EMBL" id="AWH67370.1"/>
    </source>
</evidence>
<keyword evidence="1" id="KW-0614">Plasmid</keyword>
<dbReference type="EMBL" id="MG874042">
    <property type="protein sequence ID" value="AWH67370.1"/>
    <property type="molecule type" value="Genomic_DNA"/>
</dbReference>
<reference evidence="1" key="1">
    <citation type="submission" date="2018-01" db="EMBL/GenBank/DDBJ databases">
        <title>Emergence and transmission of novel conjugative plasmids that encode ciprofloxacin resistance in Salmonella Conjugative ciprofloxacin resistance plasmid.</title>
        <authorList>
            <person name="Chen K."/>
            <person name="Chen S."/>
        </authorList>
    </citation>
    <scope>NUCLEOTIDE SEQUENCE</scope>
    <source>
        <strain evidence="1">Sa4</strain>
        <plasmid evidence="1">pSa4-CIP</plasmid>
    </source>
</reference>
<dbReference type="AlphaFoldDB" id="A0A2S1Q6C7"/>